<evidence type="ECO:0000256" key="1">
    <source>
        <dbReference type="ARBA" id="ARBA00007527"/>
    </source>
</evidence>
<evidence type="ECO:0000313" key="4">
    <source>
        <dbReference type="Proteomes" id="UP000054630"/>
    </source>
</evidence>
<evidence type="ECO:0000313" key="3">
    <source>
        <dbReference type="EMBL" id="KRX19746.1"/>
    </source>
</evidence>
<reference evidence="3 4" key="1">
    <citation type="submission" date="2015-01" db="EMBL/GenBank/DDBJ databases">
        <title>Evolution of Trichinella species and genotypes.</title>
        <authorList>
            <person name="Korhonen P.K."/>
            <person name="Edoardo P."/>
            <person name="Giuseppe L.R."/>
            <person name="Gasser R.B."/>
        </authorList>
    </citation>
    <scope>NUCLEOTIDE SEQUENCE [LARGE SCALE GENOMIC DNA]</scope>
    <source>
        <strain evidence="3">ISS37</strain>
    </source>
</reference>
<accession>A0A0V0RZ75</accession>
<organism evidence="3 4">
    <name type="scientific">Trichinella nelsoni</name>
    <dbReference type="NCBI Taxonomy" id="6336"/>
    <lineage>
        <taxon>Eukaryota</taxon>
        <taxon>Metazoa</taxon>
        <taxon>Ecdysozoa</taxon>
        <taxon>Nematoda</taxon>
        <taxon>Enoplea</taxon>
        <taxon>Dorylaimia</taxon>
        <taxon>Trichinellida</taxon>
        <taxon>Trichinellidae</taxon>
        <taxon>Trichinella</taxon>
    </lineage>
</organism>
<proteinExistence type="inferred from homology"/>
<sequence length="276" mass="30235">MDFILMDIFMAILYKAPAQPNGKILHAGAAGGNWANSPQPITGNNGHSFAKALEHVIGADANNKFISYNNHPPDVPKVRTKSNSKGVLMMDTSNTDAASWIVHTVPGFPKARTGYLFPPAEVQKGHLLICLTIKEDQIDTIDAQMNTRPNLRKLVSGESRLTPPLAVTQDTTTAAAQSLKVTIYSKGEKSRYEIYRRVLVKKLKTGIKVWTTRDKILQSDCRILNRNIKLVTSPIAVDGHASSLESDASHQAMEPTMAVCIDDATISARFKEIAQN</sequence>
<dbReference type="GO" id="GO:0004531">
    <property type="term" value="F:deoxyribonuclease II activity"/>
    <property type="evidence" value="ECO:0007669"/>
    <property type="project" value="InterPro"/>
</dbReference>
<keyword evidence="4" id="KW-1185">Reference proteome</keyword>
<gene>
    <name evidence="3" type="primary">DNASE2</name>
    <name evidence="3" type="ORF">T07_12154</name>
</gene>
<feature type="non-terminal residue" evidence="3">
    <location>
        <position position="276"/>
    </location>
</feature>
<dbReference type="Proteomes" id="UP000054630">
    <property type="component" value="Unassembled WGS sequence"/>
</dbReference>
<protein>
    <submittedName>
        <fullName evidence="3">Deoxyribonuclease-2-alpha</fullName>
    </submittedName>
</protein>
<dbReference type="OrthoDB" id="10261598at2759"/>
<dbReference type="AlphaFoldDB" id="A0A0V0RZ75"/>
<dbReference type="EMBL" id="JYDL01000056">
    <property type="protein sequence ID" value="KRX19746.1"/>
    <property type="molecule type" value="Genomic_DNA"/>
</dbReference>
<name>A0A0V0RZ75_9BILA</name>
<keyword evidence="2" id="KW-0378">Hydrolase</keyword>
<dbReference type="InterPro" id="IPR004947">
    <property type="entry name" value="DNase_II"/>
</dbReference>
<comment type="similarity">
    <text evidence="1">Belongs to the DNase II family.</text>
</comment>
<evidence type="ECO:0000256" key="2">
    <source>
        <dbReference type="ARBA" id="ARBA00022801"/>
    </source>
</evidence>
<dbReference type="Pfam" id="PF03265">
    <property type="entry name" value="DNase_II"/>
    <property type="match status" value="1"/>
</dbReference>
<dbReference type="GO" id="GO:0006309">
    <property type="term" value="P:apoptotic DNA fragmentation"/>
    <property type="evidence" value="ECO:0007669"/>
    <property type="project" value="TreeGrafter"/>
</dbReference>
<comment type="caution">
    <text evidence="3">The sequence shown here is derived from an EMBL/GenBank/DDBJ whole genome shotgun (WGS) entry which is preliminary data.</text>
</comment>
<dbReference type="PANTHER" id="PTHR10858:SF23">
    <property type="entry name" value="DEOXYRIBONUCLEASE II"/>
    <property type="match status" value="1"/>
</dbReference>
<dbReference type="PANTHER" id="PTHR10858">
    <property type="entry name" value="DEOXYRIBONUCLEASE II"/>
    <property type="match status" value="1"/>
</dbReference>